<dbReference type="CDD" id="cd11301">
    <property type="entry name" value="Fut1_Fut2_like"/>
    <property type="match status" value="1"/>
</dbReference>
<proteinExistence type="predicted"/>
<dbReference type="GO" id="GO:0008107">
    <property type="term" value="F:galactoside 2-alpha-L-fucosyltransferase activity"/>
    <property type="evidence" value="ECO:0007669"/>
    <property type="project" value="InterPro"/>
</dbReference>
<gene>
    <name evidence="3" type="ORF">BECKLPF1236A_GA0070988_100149</name>
    <name evidence="4" type="ORF">BECKLPF1236B_GA0070989_102315</name>
    <name evidence="5" type="ORF">BECKLPF1236C_GA0070990_100169</name>
</gene>
<keyword evidence="2 4" id="KW-0808">Transferase</keyword>
<dbReference type="EMBL" id="CAADFP010000016">
    <property type="protein sequence ID" value="VFK24788.1"/>
    <property type="molecule type" value="Genomic_DNA"/>
</dbReference>
<keyword evidence="1" id="KW-0328">Glycosyltransferase</keyword>
<evidence type="ECO:0000256" key="2">
    <source>
        <dbReference type="ARBA" id="ARBA00022679"/>
    </source>
</evidence>
<dbReference type="EMBL" id="CAADFK010000023">
    <property type="protein sequence ID" value="VFK11680.1"/>
    <property type="molecule type" value="Genomic_DNA"/>
</dbReference>
<dbReference type="Gene3D" id="3.40.50.11350">
    <property type="match status" value="1"/>
</dbReference>
<evidence type="ECO:0000256" key="1">
    <source>
        <dbReference type="ARBA" id="ARBA00022676"/>
    </source>
</evidence>
<dbReference type="EMBL" id="CAADFM010000014">
    <property type="protein sequence ID" value="VFK08187.1"/>
    <property type="molecule type" value="Genomic_DNA"/>
</dbReference>
<dbReference type="InterPro" id="IPR002516">
    <property type="entry name" value="Glyco_trans_11"/>
</dbReference>
<evidence type="ECO:0000313" key="3">
    <source>
        <dbReference type="EMBL" id="VFK08187.1"/>
    </source>
</evidence>
<protein>
    <submittedName>
        <fullName evidence="4">Glycosyl transferase family 11</fullName>
    </submittedName>
</protein>
<dbReference type="Pfam" id="PF01531">
    <property type="entry name" value="Glyco_transf_11"/>
    <property type="match status" value="1"/>
</dbReference>
<dbReference type="GO" id="GO:0016020">
    <property type="term" value="C:membrane"/>
    <property type="evidence" value="ECO:0007669"/>
    <property type="project" value="InterPro"/>
</dbReference>
<evidence type="ECO:0000313" key="5">
    <source>
        <dbReference type="EMBL" id="VFK24788.1"/>
    </source>
</evidence>
<sequence>MQSRAGNKQINLPMQNLFLYISCGLGNQMFQYAAGLAIARHIGAKLKVITSHYDKNNRYYHEWSKKHGRPFLLDRLNVGLNFATDDEITRFDEIVHLDNHEISRLNDDFRIYRQPGLHYDEACFNVLPDTLLIGYFQSELYFKSVEREIRDAFKGKNGLSDNSRAYMRLIRETTYPVAIHVRRGDYLAYSEGFPVCGIDYYKQAIYLIDRLSSGKAHYFIFSDDPDDAKKLIGKPGNSTMVTGNKERPWEDMTLIGACRDQIIANSSFSWWGAWLNPRADKNVIAPRQWSTRNKMFKDNKADMFPTGKITINTFDLYPSGWITI</sequence>
<reference evidence="4" key="1">
    <citation type="submission" date="2019-02" db="EMBL/GenBank/DDBJ databases">
        <authorList>
            <person name="Gruber-Vodicka R. H."/>
            <person name="Seah K. B. B."/>
        </authorList>
    </citation>
    <scope>NUCLEOTIDE SEQUENCE</scope>
    <source>
        <strain evidence="3">BECK_S312</strain>
        <strain evidence="4">BECK_S313</strain>
        <strain evidence="5">BECK_S426</strain>
    </source>
</reference>
<organism evidence="4">
    <name type="scientific">Candidatus Kentrum sp. LPFa</name>
    <dbReference type="NCBI Taxonomy" id="2126335"/>
    <lineage>
        <taxon>Bacteria</taxon>
        <taxon>Pseudomonadati</taxon>
        <taxon>Pseudomonadota</taxon>
        <taxon>Gammaproteobacteria</taxon>
        <taxon>Candidatus Kentrum</taxon>
    </lineage>
</organism>
<accession>A0A450W3S7</accession>
<name>A0A450W3S7_9GAMM</name>
<dbReference type="PANTHER" id="PTHR11927:SF9">
    <property type="entry name" value="L-FUCOSYLTRANSFERASE"/>
    <property type="match status" value="1"/>
</dbReference>
<evidence type="ECO:0000313" key="4">
    <source>
        <dbReference type="EMBL" id="VFK11680.1"/>
    </source>
</evidence>
<dbReference type="AlphaFoldDB" id="A0A450W3S7"/>
<dbReference type="PANTHER" id="PTHR11927">
    <property type="entry name" value="GALACTOSIDE 2-L-FUCOSYLTRANSFERASE"/>
    <property type="match status" value="1"/>
</dbReference>
<dbReference type="GO" id="GO:0005975">
    <property type="term" value="P:carbohydrate metabolic process"/>
    <property type="evidence" value="ECO:0007669"/>
    <property type="project" value="InterPro"/>
</dbReference>